<protein>
    <submittedName>
        <fullName evidence="1">Uncharacterized protein</fullName>
    </submittedName>
</protein>
<dbReference type="PANTHER" id="PTHR31435">
    <property type="entry name" value="PROTEIN NATD1"/>
    <property type="match status" value="1"/>
</dbReference>
<dbReference type="EMBL" id="MJIH01000001">
    <property type="protein sequence ID" value="OLR64237.1"/>
    <property type="molecule type" value="Genomic_DNA"/>
</dbReference>
<sequence>MRVEFEKNRNRAALYDEKDNLVGESTFSPSDAKWIIDHTYVDESLRGKGYASKLVEKIVENARKENVKIIPLCPYAKKEFEKKLEYNDVLF</sequence>
<dbReference type="AlphaFoldDB" id="A0A1U7LY40"/>
<dbReference type="InterPro" id="IPR000182">
    <property type="entry name" value="GNAT_dom"/>
</dbReference>
<dbReference type="CDD" id="cd04301">
    <property type="entry name" value="NAT_SF"/>
    <property type="match status" value="1"/>
</dbReference>
<dbReference type="STRING" id="1465756.BIV18_01080"/>
<gene>
    <name evidence="1" type="ORF">BIV18_01080</name>
</gene>
<dbReference type="PROSITE" id="PS51186">
    <property type="entry name" value="GNAT"/>
    <property type="match status" value="1"/>
</dbReference>
<name>A0A1U7LY40_9FIRM</name>
<organism evidence="1 2">
    <name type="scientific">Peptoniphilus porci</name>
    <dbReference type="NCBI Taxonomy" id="2652280"/>
    <lineage>
        <taxon>Bacteria</taxon>
        <taxon>Bacillati</taxon>
        <taxon>Bacillota</taxon>
        <taxon>Tissierellia</taxon>
        <taxon>Tissierellales</taxon>
        <taxon>Peptoniphilaceae</taxon>
        <taxon>Peptoniphilus</taxon>
    </lineage>
</organism>
<dbReference type="Gene3D" id="3.40.630.30">
    <property type="match status" value="1"/>
</dbReference>
<proteinExistence type="predicted"/>
<dbReference type="SUPFAM" id="SSF55729">
    <property type="entry name" value="Acyl-CoA N-acyltransferases (Nat)"/>
    <property type="match status" value="1"/>
</dbReference>
<accession>A0A848R4I6</accession>
<dbReference type="PANTHER" id="PTHR31435:SF10">
    <property type="entry name" value="BSR4717 PROTEIN"/>
    <property type="match status" value="1"/>
</dbReference>
<dbReference type="InterPro" id="IPR016181">
    <property type="entry name" value="Acyl_CoA_acyltransferase"/>
</dbReference>
<accession>A0A1U7LY40</accession>
<evidence type="ECO:0000313" key="1">
    <source>
        <dbReference type="EMBL" id="OLR64237.1"/>
    </source>
</evidence>
<dbReference type="GO" id="GO:0016747">
    <property type="term" value="F:acyltransferase activity, transferring groups other than amino-acyl groups"/>
    <property type="evidence" value="ECO:0007669"/>
    <property type="project" value="InterPro"/>
</dbReference>
<dbReference type="RefSeq" id="WP_075658846.1">
    <property type="nucleotide sequence ID" value="NZ_JABDSR010000001.1"/>
</dbReference>
<dbReference type="InterPro" id="IPR031165">
    <property type="entry name" value="GNAT_YJDJ"/>
</dbReference>
<evidence type="ECO:0000313" key="2">
    <source>
        <dbReference type="Proteomes" id="UP000187166"/>
    </source>
</evidence>
<dbReference type="InterPro" id="IPR045057">
    <property type="entry name" value="Gcn5-rel_NAT"/>
</dbReference>
<reference evidence="1 2" key="1">
    <citation type="journal article" date="2016" name="Appl. Environ. Microbiol.">
        <title>Function and Phylogeny of Bacterial Butyryl Coenzyme A:Acetate Transferases and Their Diversity in the Proximal Colon of Swine.</title>
        <authorList>
            <person name="Trachsel J."/>
            <person name="Bayles D.O."/>
            <person name="Looft T."/>
            <person name="Levine U.Y."/>
            <person name="Allen H.K."/>
        </authorList>
    </citation>
    <scope>NUCLEOTIDE SEQUENCE [LARGE SCALE GENOMIC DNA]</scope>
    <source>
        <strain evidence="1 2">35-6-1</strain>
    </source>
</reference>
<dbReference type="PROSITE" id="PS51729">
    <property type="entry name" value="GNAT_YJDJ"/>
    <property type="match status" value="1"/>
</dbReference>
<comment type="caution">
    <text evidence="1">The sequence shown here is derived from an EMBL/GenBank/DDBJ whole genome shotgun (WGS) entry which is preliminary data.</text>
</comment>
<dbReference type="Proteomes" id="UP000187166">
    <property type="component" value="Unassembled WGS sequence"/>
</dbReference>
<keyword evidence="2" id="KW-1185">Reference proteome</keyword>
<dbReference type="Pfam" id="PF14542">
    <property type="entry name" value="Acetyltransf_CG"/>
    <property type="match status" value="1"/>
</dbReference>